<protein>
    <submittedName>
        <fullName evidence="2">Uncharacterized protein</fullName>
    </submittedName>
</protein>
<organism evidence="1 2">
    <name type="scientific">Ascaris lumbricoides</name>
    <name type="common">Giant roundworm</name>
    <dbReference type="NCBI Taxonomy" id="6252"/>
    <lineage>
        <taxon>Eukaryota</taxon>
        <taxon>Metazoa</taxon>
        <taxon>Ecdysozoa</taxon>
        <taxon>Nematoda</taxon>
        <taxon>Chromadorea</taxon>
        <taxon>Rhabditida</taxon>
        <taxon>Spirurina</taxon>
        <taxon>Ascaridomorpha</taxon>
        <taxon>Ascaridoidea</taxon>
        <taxon>Ascarididae</taxon>
        <taxon>Ascaris</taxon>
    </lineage>
</organism>
<dbReference type="WBParaSite" id="ALUE_0000445501-mRNA-1">
    <property type="protein sequence ID" value="ALUE_0000445501-mRNA-1"/>
    <property type="gene ID" value="ALUE_0000445501"/>
</dbReference>
<proteinExistence type="predicted"/>
<keyword evidence="1" id="KW-1185">Reference proteome</keyword>
<accession>A0A9J2P3P1</accession>
<dbReference type="AlphaFoldDB" id="A0A9J2P3P1"/>
<evidence type="ECO:0000313" key="1">
    <source>
        <dbReference type="Proteomes" id="UP000036681"/>
    </source>
</evidence>
<sequence length="96" mass="10857">MMKAFAICLWKRCSALTMFVTRQVLLCLLLIYLLAQPLRCSWLSKKYEKLENSAKKRIAEGIGLAIQGGPCPHRFVELNDIAADIEMNESQVSNIV</sequence>
<reference evidence="2" key="1">
    <citation type="submission" date="2023-03" db="UniProtKB">
        <authorList>
            <consortium name="WormBaseParasite"/>
        </authorList>
    </citation>
    <scope>IDENTIFICATION</scope>
</reference>
<dbReference type="Proteomes" id="UP000036681">
    <property type="component" value="Unplaced"/>
</dbReference>
<name>A0A9J2P3P1_ASCLU</name>
<evidence type="ECO:0000313" key="2">
    <source>
        <dbReference type="WBParaSite" id="ALUE_0000445501-mRNA-1"/>
    </source>
</evidence>